<protein>
    <submittedName>
        <fullName evidence="1">Uncharacterized protein</fullName>
    </submittedName>
</protein>
<gene>
    <name evidence="1" type="ORF">XSR1_110028</name>
</gene>
<comment type="caution">
    <text evidence="1">The sequence shown here is derived from an EMBL/GenBank/DDBJ whole genome shotgun (WGS) entry which is preliminary data.</text>
</comment>
<name>W1IV97_9GAMM</name>
<keyword evidence="2" id="KW-1185">Reference proteome</keyword>
<reference evidence="1" key="1">
    <citation type="submission" date="2013-11" db="EMBL/GenBank/DDBJ databases">
        <title>Draft genome sequence and annotation of the entomopathogenic bacteria, Xenorhabdus cabanillasi strain JM26 and Xenorhabdus szentirmai strain DSM 16338.</title>
        <authorList>
            <person name="Gualtieri M."/>
            <person name="Ogier J.C."/>
            <person name="Pages S."/>
            <person name="Givaudan A."/>
            <person name="Gaudriault S."/>
        </authorList>
    </citation>
    <scope>NUCLEOTIDE SEQUENCE [LARGE SCALE GENOMIC DNA]</scope>
    <source>
        <strain evidence="1">DSM 16338</strain>
    </source>
</reference>
<evidence type="ECO:0000313" key="1">
    <source>
        <dbReference type="EMBL" id="CDL81145.1"/>
    </source>
</evidence>
<proteinExistence type="predicted"/>
<evidence type="ECO:0000313" key="2">
    <source>
        <dbReference type="Proteomes" id="UP000019202"/>
    </source>
</evidence>
<accession>W1IV97</accession>
<sequence length="31" mass="3354">MKDIPEGNVGSEGRRIAIDIESRPSLAIDVD</sequence>
<organism evidence="1 2">
    <name type="scientific">Xenorhabdus szentirmaii DSM 16338</name>
    <dbReference type="NCBI Taxonomy" id="1427518"/>
    <lineage>
        <taxon>Bacteria</taxon>
        <taxon>Pseudomonadati</taxon>
        <taxon>Pseudomonadota</taxon>
        <taxon>Gammaproteobacteria</taxon>
        <taxon>Enterobacterales</taxon>
        <taxon>Morganellaceae</taxon>
        <taxon>Xenorhabdus</taxon>
    </lineage>
</organism>
<dbReference type="AlphaFoldDB" id="W1IV97"/>
<dbReference type="Proteomes" id="UP000019202">
    <property type="component" value="Unassembled WGS sequence"/>
</dbReference>
<dbReference type="EMBL" id="CBXF010000013">
    <property type="protein sequence ID" value="CDL81145.1"/>
    <property type="molecule type" value="Genomic_DNA"/>
</dbReference>